<proteinExistence type="predicted"/>
<comment type="caution">
    <text evidence="1">The sequence shown here is derived from an EMBL/GenBank/DDBJ whole genome shotgun (WGS) entry which is preliminary data.</text>
</comment>
<dbReference type="InterPro" id="IPR011009">
    <property type="entry name" value="Kinase-like_dom_sf"/>
</dbReference>
<name>A0A5J4UX74_9EUKA</name>
<organism evidence="1 2">
    <name type="scientific">Streblomastix strix</name>
    <dbReference type="NCBI Taxonomy" id="222440"/>
    <lineage>
        <taxon>Eukaryota</taxon>
        <taxon>Metamonada</taxon>
        <taxon>Preaxostyla</taxon>
        <taxon>Oxymonadida</taxon>
        <taxon>Streblomastigidae</taxon>
        <taxon>Streblomastix</taxon>
    </lineage>
</organism>
<dbReference type="AlphaFoldDB" id="A0A5J4UX74"/>
<dbReference type="SUPFAM" id="SSF56112">
    <property type="entry name" value="Protein kinase-like (PK-like)"/>
    <property type="match status" value="1"/>
</dbReference>
<sequence>MEADQIQEQNILQNGSVNDISQQVAPNMSQSQFSTTVQHPSLATHQIVRILDTNTKNTFLMMDKQTGQLSVWKKFAIMNEGDRRMYETEAELLLHNSSPFLIRYIGSFVDNNEFFIMTEFSRSYNLKSFINILKRFNISLNNEDV</sequence>
<dbReference type="Gene3D" id="1.10.510.10">
    <property type="entry name" value="Transferase(Phosphotransferase) domain 1"/>
    <property type="match status" value="1"/>
</dbReference>
<gene>
    <name evidence="1" type="ORF">EZS28_030107</name>
</gene>
<accession>A0A5J4UX74</accession>
<evidence type="ECO:0000313" key="1">
    <source>
        <dbReference type="EMBL" id="KAA6374365.1"/>
    </source>
</evidence>
<reference evidence="1 2" key="1">
    <citation type="submission" date="2019-03" db="EMBL/GenBank/DDBJ databases">
        <title>Single cell metagenomics reveals metabolic interactions within the superorganism composed of flagellate Streblomastix strix and complex community of Bacteroidetes bacteria on its surface.</title>
        <authorList>
            <person name="Treitli S.C."/>
            <person name="Kolisko M."/>
            <person name="Husnik F."/>
            <person name="Keeling P."/>
            <person name="Hampl V."/>
        </authorList>
    </citation>
    <scope>NUCLEOTIDE SEQUENCE [LARGE SCALE GENOMIC DNA]</scope>
    <source>
        <strain evidence="1">ST1C</strain>
    </source>
</reference>
<dbReference type="Proteomes" id="UP000324800">
    <property type="component" value="Unassembled WGS sequence"/>
</dbReference>
<evidence type="ECO:0008006" key="3">
    <source>
        <dbReference type="Google" id="ProtNLM"/>
    </source>
</evidence>
<dbReference type="EMBL" id="SNRW01012033">
    <property type="protein sequence ID" value="KAA6374365.1"/>
    <property type="molecule type" value="Genomic_DNA"/>
</dbReference>
<evidence type="ECO:0000313" key="2">
    <source>
        <dbReference type="Proteomes" id="UP000324800"/>
    </source>
</evidence>
<protein>
    <recommendedName>
        <fullName evidence="3">Protein kinase domain-containing protein</fullName>
    </recommendedName>
</protein>